<dbReference type="SUPFAM" id="SSF56219">
    <property type="entry name" value="DNase I-like"/>
    <property type="match status" value="1"/>
</dbReference>
<dbReference type="InterPro" id="IPR002156">
    <property type="entry name" value="RNaseH_domain"/>
</dbReference>
<evidence type="ECO:0000259" key="2">
    <source>
        <dbReference type="PROSITE" id="PS50878"/>
    </source>
</evidence>
<feature type="compositionally biased region" description="Low complexity" evidence="1">
    <location>
        <begin position="199"/>
        <end position="228"/>
    </location>
</feature>
<dbReference type="SUPFAM" id="SSF53098">
    <property type="entry name" value="Ribonuclease H-like"/>
    <property type="match status" value="1"/>
</dbReference>
<evidence type="ECO:0008006" key="6">
    <source>
        <dbReference type="Google" id="ProtNLM"/>
    </source>
</evidence>
<reference evidence="4 5" key="1">
    <citation type="submission" date="2018-06" db="EMBL/GenBank/DDBJ databases">
        <title>Genome Sequence of the Brown Rot Fungal Pathogen Monilinia fructigena.</title>
        <authorList>
            <person name="Landi L."/>
            <person name="De Miccolis Angelini R.M."/>
            <person name="Pollastro S."/>
            <person name="Abate D."/>
            <person name="Faretra F."/>
            <person name="Romanazzi G."/>
        </authorList>
    </citation>
    <scope>NUCLEOTIDE SEQUENCE [LARGE SCALE GENOMIC DNA]</scope>
    <source>
        <strain evidence="4 5">Mfrg269</strain>
    </source>
</reference>
<feature type="region of interest" description="Disordered" evidence="1">
    <location>
        <begin position="197"/>
        <end position="276"/>
    </location>
</feature>
<dbReference type="InterPro" id="IPR000477">
    <property type="entry name" value="RT_dom"/>
</dbReference>
<feature type="region of interest" description="Disordered" evidence="1">
    <location>
        <begin position="1521"/>
        <end position="1570"/>
    </location>
</feature>
<dbReference type="CDD" id="cd01650">
    <property type="entry name" value="RT_nLTR_like"/>
    <property type="match status" value="1"/>
</dbReference>
<comment type="caution">
    <text evidence="4">The sequence shown here is derived from an EMBL/GenBank/DDBJ whole genome shotgun (WGS) entry which is preliminary data.</text>
</comment>
<proteinExistence type="predicted"/>
<dbReference type="Pfam" id="PF00078">
    <property type="entry name" value="RVT_1"/>
    <property type="match status" value="1"/>
</dbReference>
<dbReference type="EMBL" id="QKRW01000007">
    <property type="protein sequence ID" value="RAL66256.1"/>
    <property type="molecule type" value="Genomic_DNA"/>
</dbReference>
<dbReference type="InterPro" id="IPR036691">
    <property type="entry name" value="Endo/exonu/phosph_ase_sf"/>
</dbReference>
<dbReference type="Pfam" id="PF00075">
    <property type="entry name" value="RNase_H"/>
    <property type="match status" value="1"/>
</dbReference>
<dbReference type="PROSITE" id="PS50879">
    <property type="entry name" value="RNASE_H_1"/>
    <property type="match status" value="1"/>
</dbReference>
<dbReference type="CDD" id="cd09276">
    <property type="entry name" value="Rnase_HI_RT_non_LTR"/>
    <property type="match status" value="1"/>
</dbReference>
<dbReference type="OrthoDB" id="6433748at2759"/>
<dbReference type="Gene3D" id="3.60.10.10">
    <property type="entry name" value="Endonuclease/exonuclease/phosphatase"/>
    <property type="match status" value="1"/>
</dbReference>
<evidence type="ECO:0000256" key="1">
    <source>
        <dbReference type="SAM" id="MobiDB-lite"/>
    </source>
</evidence>
<feature type="domain" description="RNase H type-1" evidence="3">
    <location>
        <begin position="1223"/>
        <end position="1359"/>
    </location>
</feature>
<gene>
    <name evidence="4" type="ORF">DID88_005927</name>
</gene>
<feature type="compositionally biased region" description="Pro residues" evidence="1">
    <location>
        <begin position="1535"/>
        <end position="1558"/>
    </location>
</feature>
<dbReference type="InterPro" id="IPR043502">
    <property type="entry name" value="DNA/RNA_pol_sf"/>
</dbReference>
<protein>
    <recommendedName>
        <fullName evidence="6">RNase H type-1 domain-containing protein</fullName>
    </recommendedName>
</protein>
<name>A0A395J1V6_9HELO</name>
<evidence type="ECO:0000313" key="5">
    <source>
        <dbReference type="Proteomes" id="UP000249056"/>
    </source>
</evidence>
<dbReference type="Proteomes" id="UP000249056">
    <property type="component" value="Unassembled WGS sequence"/>
</dbReference>
<feature type="compositionally biased region" description="Basic and acidic residues" evidence="1">
    <location>
        <begin position="239"/>
        <end position="248"/>
    </location>
</feature>
<dbReference type="Pfam" id="PF14529">
    <property type="entry name" value="Exo_endo_phos_2"/>
    <property type="match status" value="1"/>
</dbReference>
<dbReference type="Gene3D" id="3.30.420.10">
    <property type="entry name" value="Ribonuclease H-like superfamily/Ribonuclease H"/>
    <property type="match status" value="1"/>
</dbReference>
<dbReference type="PANTHER" id="PTHR33481:SF1">
    <property type="entry name" value="ENDONUCLEASE_EXONUCLEASE_PHOSPHATASE DOMAIN-CONTAINING PROTEIN-RELATED"/>
    <property type="match status" value="1"/>
</dbReference>
<feature type="domain" description="Reverse transcriptase" evidence="2">
    <location>
        <begin position="734"/>
        <end position="1013"/>
    </location>
</feature>
<sequence>MTALQRVNGLLQEAEQQAATRRKFTNALWWREKPGSKPASPYRLDALKASEAVRRTHGSLASNRPLYGEIGEEATLSSILDQKRYAQSWILPKVGGTPQTGLPNCNIYRCTRPARCDIKGKHQGAKAKHQAPDATAQPACEVQRVATAPRQGWREAPVQPNQAPAGKRSAANNRAVQSVCASGTATGTVQAMRTFQAGAQSTRSSQSTQSSTNSTAPSSTTRTPALTRVEIQVPATPREGGESAKRTTDSPVSQTRASKRSRAAPGQMNLKLLSRNSVRKARVEDAMDTDDDDVAATTQLIEATDPFSNDPTPHITVAWANVGKGAGAHSVLLQLAYENGVDVVCVQEPWSSPGTKTQNHPAYECYAPYDSWEAEEATEREAERPRTMSYIRRGAAIQAQQRRGERNRDVVWLEVNGYHIVNIYREPNTMAMINYTIGIIPGPRTLVGGDFNAKHDTYEPGVLSATQGATLSNWSQDTGMDFIGEVGIPTHRAGHVIDLTFSNIPFTETVVRRDMDCGSDHYTQVTTIPGRGTPPNKRVGYRVTEDGLYTFASLIESGAYWLPKVRRIASDVELETATEQLTDLFQRAIRTAGRPASDRARSAPWWTNESASAYSLYKRSGKTLEDRKRMLSATRKAKREYWRRLIDSASDDADLYKVVGWHRAAPSLKSPPLVVDGQPIEGTREKAQALLDKEVERNTIGVSSTSPGADKVTVRLLKACWDSVKGYIRDLFECCLKRSYFPKVWRLAEVVMLPKVGKKDKSSIRSWRPIALLSCVGKGLERTIARRIAWTSLTHSTLSPQHCGALPKRSAMDLVSAFVHDVECAFARKREVTLVTMDVQGAFDALLPRRLLKRMQDQGWPVPLLKMIRSFLQERKVMVRLEDAYTDESRVQCGTPQGSPLSPVLYMLYLAELLNQDQALRFGYADDIALYRIGNTLEENVTAITQDVRRIEAWGLANKVAFAPEKLEMMHFTRRRHAHAPEAVISPTLTIQPTTSAPGDTKQPALRWLGVWLDRKLTFKRHIAERVEKARKVALHIKHLANTVHGPPAASLRKATITCVMPSLLYGAEAWYPGRTRLSTGGGHLRGTMVSTRMGSRIAKADKVINLATKGVLPVWRTTPIVANLRDAGLPPCEVALEHIRINMALRLRRLDVRHPLTMRLTAPGHRTQNGTRLRSADRLLPGAPRPILSPPHYTPGCRTDPTQGIDKETAAASFNDWWNALPPNTVTIFSDGSESYDDAGKHVGYGYAIYQGQALVATGKGAINTLSHVFDAEAIGALKGLQKALTLPSNADTQRWLCIDSTSVIWCKRANASDTSQWAFLESHRLIDRHAVNIRWSPGHQGITGNEVADSLADAGAKSDIVDPGPTAQPTISGIGSIARSLAHNVTSGWWRKNEPTLSGGYRKWQLDYALKEPMELKLSRPTLHRLLALRSRHGDFEAYHKRFKHEDAETHCPCGKAKTPEHLVFCEISVRRFHSWPLKPVRPPTTAREGHDYIQRLLALPQEFERFVTTTRYFTFCNREPNGIPNSARPSATPDPPPLPPSPPPFPLLPPPPPSPRFTSEPNLRRDP</sequence>
<evidence type="ECO:0000259" key="3">
    <source>
        <dbReference type="PROSITE" id="PS50879"/>
    </source>
</evidence>
<dbReference type="SUPFAM" id="SSF56672">
    <property type="entry name" value="DNA/RNA polymerases"/>
    <property type="match status" value="1"/>
</dbReference>
<organism evidence="4 5">
    <name type="scientific">Monilinia fructigena</name>
    <dbReference type="NCBI Taxonomy" id="38457"/>
    <lineage>
        <taxon>Eukaryota</taxon>
        <taxon>Fungi</taxon>
        <taxon>Dikarya</taxon>
        <taxon>Ascomycota</taxon>
        <taxon>Pezizomycotina</taxon>
        <taxon>Leotiomycetes</taxon>
        <taxon>Helotiales</taxon>
        <taxon>Sclerotiniaceae</taxon>
        <taxon>Monilinia</taxon>
    </lineage>
</organism>
<dbReference type="GO" id="GO:0004523">
    <property type="term" value="F:RNA-DNA hybrid ribonuclease activity"/>
    <property type="evidence" value="ECO:0007669"/>
    <property type="project" value="InterPro"/>
</dbReference>
<accession>A0A395J1V6</accession>
<evidence type="ECO:0000313" key="4">
    <source>
        <dbReference type="EMBL" id="RAL66256.1"/>
    </source>
</evidence>
<dbReference type="PANTHER" id="PTHR33481">
    <property type="entry name" value="REVERSE TRANSCRIPTASE"/>
    <property type="match status" value="1"/>
</dbReference>
<keyword evidence="5" id="KW-1185">Reference proteome</keyword>
<dbReference type="InterPro" id="IPR012337">
    <property type="entry name" value="RNaseH-like_sf"/>
</dbReference>
<dbReference type="InterPro" id="IPR036397">
    <property type="entry name" value="RNaseH_sf"/>
</dbReference>
<feature type="region of interest" description="Disordered" evidence="1">
    <location>
        <begin position="148"/>
        <end position="172"/>
    </location>
</feature>
<dbReference type="PROSITE" id="PS50878">
    <property type="entry name" value="RT_POL"/>
    <property type="match status" value="1"/>
</dbReference>
<dbReference type="GO" id="GO:0003676">
    <property type="term" value="F:nucleic acid binding"/>
    <property type="evidence" value="ECO:0007669"/>
    <property type="project" value="InterPro"/>
</dbReference>
<dbReference type="InterPro" id="IPR005135">
    <property type="entry name" value="Endo/exonuclease/phosphatase"/>
</dbReference>